<evidence type="ECO:0000256" key="1">
    <source>
        <dbReference type="SAM" id="Phobius"/>
    </source>
</evidence>
<reference evidence="2 3" key="1">
    <citation type="submission" date="2018-06" db="EMBL/GenBank/DDBJ databases">
        <authorList>
            <consortium name="Pathogen Informatics"/>
            <person name="Doyle S."/>
        </authorList>
    </citation>
    <scope>NUCLEOTIDE SEQUENCE [LARGE SCALE GENOMIC DNA]</scope>
    <source>
        <strain evidence="2 3">NCTC12360</strain>
    </source>
</reference>
<keyword evidence="1" id="KW-0472">Membrane</keyword>
<protein>
    <submittedName>
        <fullName evidence="2">Uncharacterized protein</fullName>
    </submittedName>
</protein>
<dbReference type="Proteomes" id="UP000254807">
    <property type="component" value="Unassembled WGS sequence"/>
</dbReference>
<evidence type="ECO:0000313" key="3">
    <source>
        <dbReference type="Proteomes" id="UP000254807"/>
    </source>
</evidence>
<keyword evidence="1" id="KW-0812">Transmembrane</keyword>
<gene>
    <name evidence="2" type="ORF">NCTC12360_00185</name>
</gene>
<proteinExistence type="predicted"/>
<accession>A0A376GWI0</accession>
<keyword evidence="1" id="KW-1133">Transmembrane helix</keyword>
<sequence>MKQEAIERLMTLCFSGVGVTMIRCLFLGRLRYRIRKGIRWMMTIGLFVGIWFLFYYFW</sequence>
<dbReference type="EMBL" id="UFYW01000001">
    <property type="protein sequence ID" value="STD81770.1"/>
    <property type="molecule type" value="Genomic_DNA"/>
</dbReference>
<organism evidence="2 3">
    <name type="scientific">Enterococcus gallinarum</name>
    <dbReference type="NCBI Taxonomy" id="1353"/>
    <lineage>
        <taxon>Bacteria</taxon>
        <taxon>Bacillati</taxon>
        <taxon>Bacillota</taxon>
        <taxon>Bacilli</taxon>
        <taxon>Lactobacillales</taxon>
        <taxon>Enterococcaceae</taxon>
        <taxon>Enterococcus</taxon>
    </lineage>
</organism>
<feature type="transmembrane region" description="Helical" evidence="1">
    <location>
        <begin position="38"/>
        <end position="57"/>
    </location>
</feature>
<keyword evidence="3" id="KW-1185">Reference proteome</keyword>
<feature type="transmembrane region" description="Helical" evidence="1">
    <location>
        <begin position="6"/>
        <end position="26"/>
    </location>
</feature>
<dbReference type="RefSeq" id="WP_156424245.1">
    <property type="nucleotide sequence ID" value="NZ_JAMXHF010000047.1"/>
</dbReference>
<evidence type="ECO:0000313" key="2">
    <source>
        <dbReference type="EMBL" id="STD81770.1"/>
    </source>
</evidence>
<dbReference type="AlphaFoldDB" id="A0A376GWI0"/>
<name>A0A376GWI0_ENTGA</name>